<dbReference type="PROSITE" id="PS00086">
    <property type="entry name" value="CYTOCHROME_P450"/>
    <property type="match status" value="2"/>
</dbReference>
<dbReference type="SUPFAM" id="SSF48264">
    <property type="entry name" value="Cytochrome P450"/>
    <property type="match status" value="2"/>
</dbReference>
<protein>
    <recommendedName>
        <fullName evidence="6">Cytochrome P450</fullName>
    </recommendedName>
</protein>
<comment type="cofactor">
    <cofactor evidence="3">
        <name>heme</name>
        <dbReference type="ChEBI" id="CHEBI:30413"/>
    </cofactor>
</comment>
<dbReference type="Pfam" id="PF00067">
    <property type="entry name" value="p450"/>
    <property type="match status" value="2"/>
</dbReference>
<keyword evidence="5" id="KW-1185">Reference proteome</keyword>
<gene>
    <name evidence="4" type="ORF">NCGR_LOCUS3789</name>
</gene>
<dbReference type="EMBL" id="CAJGYO010000001">
    <property type="protein sequence ID" value="CAD6206025.1"/>
    <property type="molecule type" value="Genomic_DNA"/>
</dbReference>
<keyword evidence="2 3" id="KW-0408">Iron</keyword>
<dbReference type="PRINTS" id="PR00465">
    <property type="entry name" value="EP450IV"/>
</dbReference>
<dbReference type="PANTHER" id="PTHR24286">
    <property type="entry name" value="CYTOCHROME P450 26"/>
    <property type="match status" value="1"/>
</dbReference>
<dbReference type="GO" id="GO:0016132">
    <property type="term" value="P:brassinosteroid biosynthetic process"/>
    <property type="evidence" value="ECO:0007669"/>
    <property type="project" value="TreeGrafter"/>
</dbReference>
<dbReference type="GO" id="GO:0004497">
    <property type="term" value="F:monooxygenase activity"/>
    <property type="evidence" value="ECO:0007669"/>
    <property type="project" value="InterPro"/>
</dbReference>
<dbReference type="GO" id="GO:0005506">
    <property type="term" value="F:iron ion binding"/>
    <property type="evidence" value="ECO:0007669"/>
    <property type="project" value="InterPro"/>
</dbReference>
<proteinExistence type="predicted"/>
<dbReference type="InterPro" id="IPR036396">
    <property type="entry name" value="Cyt_P450_sf"/>
</dbReference>
<dbReference type="InterPro" id="IPR017972">
    <property type="entry name" value="Cyt_P450_CS"/>
</dbReference>
<dbReference type="InterPro" id="IPR002403">
    <property type="entry name" value="Cyt_P450_E_grp-IV"/>
</dbReference>
<dbReference type="AlphaFoldDB" id="A0A811MKF6"/>
<dbReference type="CDD" id="cd11043">
    <property type="entry name" value="CYP90-like"/>
    <property type="match status" value="1"/>
</dbReference>
<sequence>MVSLDPELSTRVLQEEERAFQIWYPPSFMWVLGADSIITALGPLHRHIRALVLRLFGPESLRLVLLRDVQRSARSELRSWLRLPDVEVRAATSRMIFGVTAKKLISHDDAASEGSLWKCFDACTRGLLAFPLCVPSTAFYRCMQGRKRVMKMLKAQLGARRNEPEHEAVDFFDLVIHELDKPDSELNENIALDLLFLMLFASHETTSIGLTAILKFRTDNPKALQELTEEHENVQKRRADPDSDEITWEEYKSMKFTSHVIHEALRLANVAPVVFRKKNNTGCTDKRAYFEILRPDYTIPQGSKVMICSSADHLNPKVYENPSVFNPCRWKDILEPVGGSKNFMAFGGGLRLCVGADFAKLQIAIFLHCLVIKYRLGPIFRTNIVGEDLIVSLDPELNARVLQEEERGFQIWYPSSFVRVLGANNIVSMLGPLHRHIRNLVLRLFGPEALRLVLLHDEQRSARDELSSRLDRPDVEVRTATSRLDERRNAAERKTVDFFDLVIDEMKKPNPIMNENIALDLLFLLLFASHETTSMGLTAILKFLTDNPKALQELTEEHEKIMERRVESDSDITWEEYKSMKFTSHVIANIAPVVFRQSNQDVHIKGYTIPEGSNIMISPSAAHLNSKVYDDPLAFNPWRWKDTPEPVGGSKDFLAFGGGLRLCVGAEFAKLQMAMFLHCLVTNYRWKALSKGTMMLYPRLRFPDGFHIQLHKKT</sequence>
<organism evidence="4 5">
    <name type="scientific">Miscanthus lutarioriparius</name>
    <dbReference type="NCBI Taxonomy" id="422564"/>
    <lineage>
        <taxon>Eukaryota</taxon>
        <taxon>Viridiplantae</taxon>
        <taxon>Streptophyta</taxon>
        <taxon>Embryophyta</taxon>
        <taxon>Tracheophyta</taxon>
        <taxon>Spermatophyta</taxon>
        <taxon>Magnoliopsida</taxon>
        <taxon>Liliopsida</taxon>
        <taxon>Poales</taxon>
        <taxon>Poaceae</taxon>
        <taxon>PACMAD clade</taxon>
        <taxon>Panicoideae</taxon>
        <taxon>Andropogonodae</taxon>
        <taxon>Andropogoneae</taxon>
        <taxon>Saccharinae</taxon>
        <taxon>Miscanthus</taxon>
    </lineage>
</organism>
<keyword evidence="3" id="KW-0349">Heme</keyword>
<name>A0A811MKF6_9POAL</name>
<dbReference type="GO" id="GO:0010268">
    <property type="term" value="P:brassinosteroid homeostasis"/>
    <property type="evidence" value="ECO:0007669"/>
    <property type="project" value="TreeGrafter"/>
</dbReference>
<dbReference type="GO" id="GO:0016125">
    <property type="term" value="P:sterol metabolic process"/>
    <property type="evidence" value="ECO:0007669"/>
    <property type="project" value="TreeGrafter"/>
</dbReference>
<evidence type="ECO:0000256" key="2">
    <source>
        <dbReference type="ARBA" id="ARBA00023004"/>
    </source>
</evidence>
<dbReference type="InterPro" id="IPR001128">
    <property type="entry name" value="Cyt_P450"/>
</dbReference>
<dbReference type="Proteomes" id="UP000604825">
    <property type="component" value="Unassembled WGS sequence"/>
</dbReference>
<dbReference type="GO" id="GO:0020037">
    <property type="term" value="F:heme binding"/>
    <property type="evidence" value="ECO:0007669"/>
    <property type="project" value="InterPro"/>
</dbReference>
<dbReference type="PANTHER" id="PTHR24286:SF81">
    <property type="entry name" value="CYTOCHROME P450 FAMILY PROTEIN, EXPRESSED"/>
    <property type="match status" value="1"/>
</dbReference>
<evidence type="ECO:0000256" key="3">
    <source>
        <dbReference type="PIRSR" id="PIRSR602403-1"/>
    </source>
</evidence>
<comment type="caution">
    <text evidence="4">The sequence shown here is derived from an EMBL/GenBank/DDBJ whole genome shotgun (WGS) entry which is preliminary data.</text>
</comment>
<dbReference type="OrthoDB" id="1934386at2759"/>
<dbReference type="GO" id="GO:0016705">
    <property type="term" value="F:oxidoreductase activity, acting on paired donors, with incorporation or reduction of molecular oxygen"/>
    <property type="evidence" value="ECO:0007669"/>
    <property type="project" value="InterPro"/>
</dbReference>
<evidence type="ECO:0000313" key="5">
    <source>
        <dbReference type="Proteomes" id="UP000604825"/>
    </source>
</evidence>
<evidence type="ECO:0000256" key="1">
    <source>
        <dbReference type="ARBA" id="ARBA00022723"/>
    </source>
</evidence>
<feature type="binding site" description="axial binding residue" evidence="3">
    <location>
        <position position="353"/>
    </location>
    <ligand>
        <name>heme</name>
        <dbReference type="ChEBI" id="CHEBI:30413"/>
    </ligand>
    <ligandPart>
        <name>Fe</name>
        <dbReference type="ChEBI" id="CHEBI:18248"/>
    </ligandPart>
</feature>
<reference evidence="4" key="1">
    <citation type="submission" date="2020-10" db="EMBL/GenBank/DDBJ databases">
        <authorList>
            <person name="Han B."/>
            <person name="Lu T."/>
            <person name="Zhao Q."/>
            <person name="Huang X."/>
            <person name="Zhao Y."/>
        </authorList>
    </citation>
    <scope>NUCLEOTIDE SEQUENCE</scope>
</reference>
<evidence type="ECO:0000313" key="4">
    <source>
        <dbReference type="EMBL" id="CAD6206025.1"/>
    </source>
</evidence>
<keyword evidence="1 3" id="KW-0479">Metal-binding</keyword>
<dbReference type="Gene3D" id="1.10.630.10">
    <property type="entry name" value="Cytochrome P450"/>
    <property type="match status" value="2"/>
</dbReference>
<evidence type="ECO:0008006" key="6">
    <source>
        <dbReference type="Google" id="ProtNLM"/>
    </source>
</evidence>
<accession>A0A811MKF6</accession>